<feature type="region of interest" description="Disordered" evidence="1">
    <location>
        <begin position="1"/>
        <end position="133"/>
    </location>
</feature>
<proteinExistence type="predicted"/>
<feature type="transmembrane region" description="Helical" evidence="2">
    <location>
        <begin position="167"/>
        <end position="190"/>
    </location>
</feature>
<keyword evidence="2" id="KW-0472">Membrane</keyword>
<dbReference type="STRING" id="578455.G2QZY7"/>
<name>G2QZY7_THETT</name>
<evidence type="ECO:0008006" key="5">
    <source>
        <dbReference type="Google" id="ProtNLM"/>
    </source>
</evidence>
<dbReference type="KEGG" id="ttt:THITE_2112658"/>
<dbReference type="OrthoDB" id="3499003at2759"/>
<keyword evidence="2" id="KW-1133">Transmembrane helix</keyword>
<dbReference type="RefSeq" id="XP_003651894.1">
    <property type="nucleotide sequence ID" value="XM_003651846.1"/>
</dbReference>
<dbReference type="HOGENOM" id="CLU_062451_1_0_1"/>
<feature type="compositionally biased region" description="Low complexity" evidence="1">
    <location>
        <begin position="200"/>
        <end position="218"/>
    </location>
</feature>
<accession>G2QZY7</accession>
<feature type="region of interest" description="Disordered" evidence="1">
    <location>
        <begin position="200"/>
        <end position="248"/>
    </location>
</feature>
<keyword evidence="4" id="KW-1185">Reference proteome</keyword>
<dbReference type="EMBL" id="CP003010">
    <property type="protein sequence ID" value="AEO65558.1"/>
    <property type="molecule type" value="Genomic_DNA"/>
</dbReference>
<gene>
    <name evidence="3" type="ORF">THITE_2112658</name>
</gene>
<keyword evidence="2" id="KW-0812">Transmembrane</keyword>
<evidence type="ECO:0000313" key="4">
    <source>
        <dbReference type="Proteomes" id="UP000008181"/>
    </source>
</evidence>
<sequence length="349" mass="37066">MDPSPPRGSPSHPHSSNDDNINDDGEQSQPRVRFAEGEPQASYRIYQPTPRRERPATATTGSTDQQPAVYWDDRENDQENDPNLQAYTFYREGTPTPPEYESHEKALGPGPGLGAPVAESSTLGGGTIGSDGDLNVRARRQGETSHWSLPNSMETSVVGGKRMFRTVIAIGVLVLLCVALGLGVGLGVGLSQRKSAVVESVPGPSSSLSPASAVTLAPNPTPTNPTPAGTEGASETTTESATSPRPTYNSDCPSLNNTVYHVPGSTRTFLRICGVDYSGDEATDLAQVYTGSMADCMNSCASFNQCTACSWGYIQGDEGGEHRCFMKNNLKKGHTAASDWCFAILQETS</sequence>
<evidence type="ECO:0000256" key="2">
    <source>
        <dbReference type="SAM" id="Phobius"/>
    </source>
</evidence>
<dbReference type="GeneID" id="11518112"/>
<organism evidence="3 4">
    <name type="scientific">Thermothielavioides terrestris (strain ATCC 38088 / NRRL 8126)</name>
    <name type="common">Thielavia terrestris</name>
    <dbReference type="NCBI Taxonomy" id="578455"/>
    <lineage>
        <taxon>Eukaryota</taxon>
        <taxon>Fungi</taxon>
        <taxon>Dikarya</taxon>
        <taxon>Ascomycota</taxon>
        <taxon>Pezizomycotina</taxon>
        <taxon>Sordariomycetes</taxon>
        <taxon>Sordariomycetidae</taxon>
        <taxon>Sordariales</taxon>
        <taxon>Chaetomiaceae</taxon>
        <taxon>Thermothielavioides</taxon>
        <taxon>Thermothielavioides terrestris</taxon>
    </lineage>
</organism>
<evidence type="ECO:0000313" key="3">
    <source>
        <dbReference type="EMBL" id="AEO65558.1"/>
    </source>
</evidence>
<reference evidence="3 4" key="1">
    <citation type="journal article" date="2011" name="Nat. Biotechnol.">
        <title>Comparative genomic analysis of the thermophilic biomass-degrading fungi Myceliophthora thermophila and Thielavia terrestris.</title>
        <authorList>
            <person name="Berka R.M."/>
            <person name="Grigoriev I.V."/>
            <person name="Otillar R."/>
            <person name="Salamov A."/>
            <person name="Grimwood J."/>
            <person name="Reid I."/>
            <person name="Ishmael N."/>
            <person name="John T."/>
            <person name="Darmond C."/>
            <person name="Moisan M.-C."/>
            <person name="Henrissat B."/>
            <person name="Coutinho P.M."/>
            <person name="Lombard V."/>
            <person name="Natvig D.O."/>
            <person name="Lindquist E."/>
            <person name="Schmutz J."/>
            <person name="Lucas S."/>
            <person name="Harris P."/>
            <person name="Powlowski J."/>
            <person name="Bellemare A."/>
            <person name="Taylor D."/>
            <person name="Butler G."/>
            <person name="de Vries R.P."/>
            <person name="Allijn I.E."/>
            <person name="van den Brink J."/>
            <person name="Ushinsky S."/>
            <person name="Storms R."/>
            <person name="Powell A.J."/>
            <person name="Paulsen I.T."/>
            <person name="Elbourne L.D.H."/>
            <person name="Baker S.E."/>
            <person name="Magnuson J."/>
            <person name="LaBoissiere S."/>
            <person name="Clutterbuck A.J."/>
            <person name="Martinez D."/>
            <person name="Wogulis M."/>
            <person name="de Leon A.L."/>
            <person name="Rey M.W."/>
            <person name="Tsang A."/>
        </authorList>
    </citation>
    <scope>NUCLEOTIDE SEQUENCE [LARGE SCALE GENOMIC DNA]</scope>
    <source>
        <strain evidence="4">ATCC 38088 / NRRL 8126</strain>
    </source>
</reference>
<dbReference type="eggNOG" id="ENOG502SWYF">
    <property type="taxonomic scope" value="Eukaryota"/>
</dbReference>
<dbReference type="Proteomes" id="UP000008181">
    <property type="component" value="Chromosome 2"/>
</dbReference>
<dbReference type="AlphaFoldDB" id="G2QZY7"/>
<evidence type="ECO:0000256" key="1">
    <source>
        <dbReference type="SAM" id="MobiDB-lite"/>
    </source>
</evidence>
<protein>
    <recommendedName>
        <fullName evidence="5">Apple domain-containing protein</fullName>
    </recommendedName>
</protein>
<feature type="compositionally biased region" description="Low complexity" evidence="1">
    <location>
        <begin position="226"/>
        <end position="247"/>
    </location>
</feature>